<keyword evidence="3" id="KW-1185">Reference proteome</keyword>
<dbReference type="SUPFAM" id="SSF53474">
    <property type="entry name" value="alpha/beta-Hydrolases"/>
    <property type="match status" value="1"/>
</dbReference>
<keyword evidence="2" id="KW-0378">Hydrolase</keyword>
<accession>A0ABZ1NI57</accession>
<protein>
    <submittedName>
        <fullName evidence="2">Alpha/beta fold hydrolase</fullName>
    </submittedName>
</protein>
<dbReference type="Pfam" id="PF12697">
    <property type="entry name" value="Abhydrolase_6"/>
    <property type="match status" value="1"/>
</dbReference>
<dbReference type="PANTHER" id="PTHR46438:SF11">
    <property type="entry name" value="LIPASE-RELATED"/>
    <property type="match status" value="1"/>
</dbReference>
<evidence type="ECO:0000313" key="3">
    <source>
        <dbReference type="Proteomes" id="UP001621418"/>
    </source>
</evidence>
<gene>
    <name evidence="2" type="ORF">OG308_16010</name>
</gene>
<dbReference type="PRINTS" id="PR00412">
    <property type="entry name" value="EPOXHYDRLASE"/>
</dbReference>
<proteinExistence type="predicted"/>
<name>A0ABZ1NI57_9NOCA</name>
<feature type="domain" description="AB hydrolase-1" evidence="1">
    <location>
        <begin position="3"/>
        <end position="232"/>
    </location>
</feature>
<sequence length="246" mass="27212">MTWLPLLDQLSAERRVIAFDVPGFGDTPVPPDADFSMEWLLDGLRVELARLGINYPVDIVGNSMGGLIALEAAKVGLARAVVGIAPAGLWRRRMPLVLRTQFTILTSGAAILRRPKVMALMKKIPRSRTVLLHMGVGRPEALPWESFEDIIRYLHVSRPVLTTLLAIARRGYAFEDGQDLDIPITVAFGTKDRMLRPRGYRYPDALPAHTRWVSLPGCGHMPMWDDPALIARTILEGTEIGAEDAA</sequence>
<dbReference type="Proteomes" id="UP001621418">
    <property type="component" value="Chromosome"/>
</dbReference>
<dbReference type="EMBL" id="CP109527">
    <property type="protein sequence ID" value="WTY39646.1"/>
    <property type="molecule type" value="Genomic_DNA"/>
</dbReference>
<dbReference type="Gene3D" id="3.40.50.1820">
    <property type="entry name" value="alpha/beta hydrolase"/>
    <property type="match status" value="1"/>
</dbReference>
<dbReference type="PANTHER" id="PTHR46438">
    <property type="entry name" value="ALPHA/BETA-HYDROLASES SUPERFAMILY PROTEIN"/>
    <property type="match status" value="1"/>
</dbReference>
<organism evidence="2 3">
    <name type="scientific">Nocardia salmonicida</name>
    <dbReference type="NCBI Taxonomy" id="53431"/>
    <lineage>
        <taxon>Bacteria</taxon>
        <taxon>Bacillati</taxon>
        <taxon>Actinomycetota</taxon>
        <taxon>Actinomycetes</taxon>
        <taxon>Mycobacteriales</taxon>
        <taxon>Nocardiaceae</taxon>
        <taxon>Nocardia</taxon>
    </lineage>
</organism>
<evidence type="ECO:0000313" key="2">
    <source>
        <dbReference type="EMBL" id="WTY39646.1"/>
    </source>
</evidence>
<dbReference type="PRINTS" id="PR00111">
    <property type="entry name" value="ABHYDROLASE"/>
</dbReference>
<reference evidence="2 3" key="1">
    <citation type="submission" date="2022-10" db="EMBL/GenBank/DDBJ databases">
        <title>The complete genomes of actinobacterial strains from the NBC collection.</title>
        <authorList>
            <person name="Joergensen T.S."/>
            <person name="Alvarez Arevalo M."/>
            <person name="Sterndorff E.B."/>
            <person name="Faurdal D."/>
            <person name="Vuksanovic O."/>
            <person name="Mourched A.-S."/>
            <person name="Charusanti P."/>
            <person name="Shaw S."/>
            <person name="Blin K."/>
            <person name="Weber T."/>
        </authorList>
    </citation>
    <scope>NUCLEOTIDE SEQUENCE [LARGE SCALE GENOMIC DNA]</scope>
    <source>
        <strain evidence="2 3">NBC_01413</strain>
    </source>
</reference>
<evidence type="ECO:0000259" key="1">
    <source>
        <dbReference type="Pfam" id="PF12697"/>
    </source>
</evidence>
<dbReference type="InterPro" id="IPR000639">
    <property type="entry name" value="Epox_hydrolase-like"/>
</dbReference>
<dbReference type="InterPro" id="IPR000073">
    <property type="entry name" value="AB_hydrolase_1"/>
</dbReference>
<dbReference type="InterPro" id="IPR029058">
    <property type="entry name" value="AB_hydrolase_fold"/>
</dbReference>
<dbReference type="GO" id="GO:0016787">
    <property type="term" value="F:hydrolase activity"/>
    <property type="evidence" value="ECO:0007669"/>
    <property type="project" value="UniProtKB-KW"/>
</dbReference>